<keyword evidence="4" id="KW-0808">Transferase</keyword>
<comment type="catalytic activity">
    <reaction evidence="1">
        <text>ATP + protein L-histidine = ADP + protein N-phospho-L-histidine.</text>
        <dbReference type="EC" id="2.7.13.3"/>
    </reaction>
</comment>
<dbReference type="CDD" id="cd16922">
    <property type="entry name" value="HATPase_EvgS-ArcB-TorS-like"/>
    <property type="match status" value="1"/>
</dbReference>
<organism evidence="8 9">
    <name type="scientific">Algimonas porphyrae</name>
    <dbReference type="NCBI Taxonomy" id="1128113"/>
    <lineage>
        <taxon>Bacteria</taxon>
        <taxon>Pseudomonadati</taxon>
        <taxon>Pseudomonadota</taxon>
        <taxon>Alphaproteobacteria</taxon>
        <taxon>Maricaulales</taxon>
        <taxon>Robiginitomaculaceae</taxon>
        <taxon>Algimonas</taxon>
    </lineage>
</organism>
<dbReference type="SUPFAM" id="SSF55874">
    <property type="entry name" value="ATPase domain of HSP90 chaperone/DNA topoisomerase II/histidine kinase"/>
    <property type="match status" value="1"/>
</dbReference>
<evidence type="ECO:0000256" key="3">
    <source>
        <dbReference type="ARBA" id="ARBA00022553"/>
    </source>
</evidence>
<dbReference type="Proteomes" id="UP001161390">
    <property type="component" value="Unassembled WGS sequence"/>
</dbReference>
<dbReference type="Gene3D" id="1.10.287.130">
    <property type="match status" value="1"/>
</dbReference>
<reference evidence="8" key="2">
    <citation type="submission" date="2023-01" db="EMBL/GenBank/DDBJ databases">
        <title>Draft genome sequence of Algimonas porphyrae strain NBRC 108216.</title>
        <authorList>
            <person name="Sun Q."/>
            <person name="Mori K."/>
        </authorList>
    </citation>
    <scope>NUCLEOTIDE SEQUENCE</scope>
    <source>
        <strain evidence="8">NBRC 108216</strain>
    </source>
</reference>
<dbReference type="Pfam" id="PF00512">
    <property type="entry name" value="HisKA"/>
    <property type="match status" value="1"/>
</dbReference>
<dbReference type="EC" id="2.7.13.3" evidence="2"/>
<dbReference type="SMART" id="SM00387">
    <property type="entry name" value="HATPase_c"/>
    <property type="match status" value="1"/>
</dbReference>
<dbReference type="InterPro" id="IPR036890">
    <property type="entry name" value="HATPase_C_sf"/>
</dbReference>
<keyword evidence="6" id="KW-0812">Transmembrane</keyword>
<evidence type="ECO:0000256" key="2">
    <source>
        <dbReference type="ARBA" id="ARBA00012438"/>
    </source>
</evidence>
<dbReference type="InterPro" id="IPR036097">
    <property type="entry name" value="HisK_dim/P_sf"/>
</dbReference>
<sequence>MWGHINTLILGLIDWMDLPEDMPAANRIRARLFCIASLSFILVALFNFFGLSWAFGISTPHHLVSFFMASSGGIFLLLLRRFKDPIALSWGFAIASTLGGWLSAYIDYAAATEITGIGLAYSPYMVAILVIVCLLGNRQVAIFYAGLCVMTLIGFYAMTVALGFDVGLLTQNRLSLVLRSSAILLTLAIMAPVSQMIYRTLDDVEDARDRARAAEETRSGFLATMSHEIRTPLNGILGMSDMLAKADIPDTEKRYAKLVQVSANGLMEIINEVLDMAKLEDGTVKIAQDPFSPAEVIQDVCDLFAVRAAEKDLWIGSEVGGLPGQLIGDAPHLRQIMSNLVGNALKFTPEGGVRAGAKLVSVQSGTAMIQFFVQDTGVGIAAEEQTNIFDRFSQTSSAKTTKEKGTGLGLSICRELTEKMGGTLALHSQVGQGTTFHFTLALPLTAKQTQATAEPLGVQSGA</sequence>
<evidence type="ECO:0000256" key="4">
    <source>
        <dbReference type="ARBA" id="ARBA00022679"/>
    </source>
</evidence>
<feature type="transmembrane region" description="Helical" evidence="6">
    <location>
        <begin position="61"/>
        <end position="79"/>
    </location>
</feature>
<dbReference type="InterPro" id="IPR003661">
    <property type="entry name" value="HisK_dim/P_dom"/>
</dbReference>
<proteinExistence type="predicted"/>
<evidence type="ECO:0000313" key="8">
    <source>
        <dbReference type="EMBL" id="GLQ21223.1"/>
    </source>
</evidence>
<dbReference type="PANTHER" id="PTHR43047">
    <property type="entry name" value="TWO-COMPONENT HISTIDINE PROTEIN KINASE"/>
    <property type="match status" value="1"/>
</dbReference>
<protein>
    <recommendedName>
        <fullName evidence="2">histidine kinase</fullName>
        <ecNumber evidence="2">2.7.13.3</ecNumber>
    </recommendedName>
</protein>
<dbReference type="RefSeq" id="WP_284372563.1">
    <property type="nucleotide sequence ID" value="NZ_BSNJ01000004.1"/>
</dbReference>
<dbReference type="InterPro" id="IPR004358">
    <property type="entry name" value="Sig_transdc_His_kin-like_C"/>
</dbReference>
<evidence type="ECO:0000259" key="7">
    <source>
        <dbReference type="PROSITE" id="PS50109"/>
    </source>
</evidence>
<feature type="domain" description="Histidine kinase" evidence="7">
    <location>
        <begin position="224"/>
        <end position="444"/>
    </location>
</feature>
<reference evidence="8" key="1">
    <citation type="journal article" date="2014" name="Int. J. Syst. Evol. Microbiol.">
        <title>Complete genome of a new Firmicutes species belonging to the dominant human colonic microbiota ('Ruminococcus bicirculans') reveals two chromosomes and a selective capacity to utilize plant glucans.</title>
        <authorList>
            <consortium name="NISC Comparative Sequencing Program"/>
            <person name="Wegmann U."/>
            <person name="Louis P."/>
            <person name="Goesmann A."/>
            <person name="Henrissat B."/>
            <person name="Duncan S.H."/>
            <person name="Flint H.J."/>
        </authorList>
    </citation>
    <scope>NUCLEOTIDE SEQUENCE</scope>
    <source>
        <strain evidence="8">NBRC 108216</strain>
    </source>
</reference>
<evidence type="ECO:0000256" key="1">
    <source>
        <dbReference type="ARBA" id="ARBA00000085"/>
    </source>
</evidence>
<dbReference type="SUPFAM" id="SSF47384">
    <property type="entry name" value="Homodimeric domain of signal transducing histidine kinase"/>
    <property type="match status" value="1"/>
</dbReference>
<dbReference type="Gene3D" id="3.30.565.10">
    <property type="entry name" value="Histidine kinase-like ATPase, C-terminal domain"/>
    <property type="match status" value="1"/>
</dbReference>
<dbReference type="PROSITE" id="PS50109">
    <property type="entry name" value="HIS_KIN"/>
    <property type="match status" value="1"/>
</dbReference>
<dbReference type="PANTHER" id="PTHR43047:SF72">
    <property type="entry name" value="OSMOSENSING HISTIDINE PROTEIN KINASE SLN1"/>
    <property type="match status" value="1"/>
</dbReference>
<dbReference type="CDD" id="cd00082">
    <property type="entry name" value="HisKA"/>
    <property type="match status" value="1"/>
</dbReference>
<evidence type="ECO:0000256" key="6">
    <source>
        <dbReference type="SAM" id="Phobius"/>
    </source>
</evidence>
<name>A0ABQ5V1C1_9PROT</name>
<dbReference type="InterPro" id="IPR005467">
    <property type="entry name" value="His_kinase_dom"/>
</dbReference>
<dbReference type="PRINTS" id="PR00344">
    <property type="entry name" value="BCTRLSENSOR"/>
</dbReference>
<gene>
    <name evidence="8" type="ORF">GCM10007854_21780</name>
</gene>
<keyword evidence="6" id="KW-0472">Membrane</keyword>
<dbReference type="EMBL" id="BSNJ01000004">
    <property type="protein sequence ID" value="GLQ21223.1"/>
    <property type="molecule type" value="Genomic_DNA"/>
</dbReference>
<feature type="transmembrane region" description="Helical" evidence="6">
    <location>
        <begin position="86"/>
        <end position="106"/>
    </location>
</feature>
<dbReference type="Pfam" id="PF02518">
    <property type="entry name" value="HATPase_c"/>
    <property type="match status" value="1"/>
</dbReference>
<keyword evidence="9" id="KW-1185">Reference proteome</keyword>
<comment type="caution">
    <text evidence="8">The sequence shown here is derived from an EMBL/GenBank/DDBJ whole genome shotgun (WGS) entry which is preliminary data.</text>
</comment>
<evidence type="ECO:0000256" key="5">
    <source>
        <dbReference type="ARBA" id="ARBA00022777"/>
    </source>
</evidence>
<keyword evidence="5" id="KW-0418">Kinase</keyword>
<dbReference type="InterPro" id="IPR003594">
    <property type="entry name" value="HATPase_dom"/>
</dbReference>
<dbReference type="SMART" id="SM00388">
    <property type="entry name" value="HisKA"/>
    <property type="match status" value="1"/>
</dbReference>
<keyword evidence="3" id="KW-0597">Phosphoprotein</keyword>
<feature type="transmembrane region" description="Helical" evidence="6">
    <location>
        <begin position="118"/>
        <end position="135"/>
    </location>
</feature>
<accession>A0ABQ5V1C1</accession>
<evidence type="ECO:0000313" key="9">
    <source>
        <dbReference type="Proteomes" id="UP001161390"/>
    </source>
</evidence>
<keyword evidence="6" id="KW-1133">Transmembrane helix</keyword>
<feature type="transmembrane region" description="Helical" evidence="6">
    <location>
        <begin position="32"/>
        <end position="55"/>
    </location>
</feature>
<feature type="transmembrane region" description="Helical" evidence="6">
    <location>
        <begin position="142"/>
        <end position="164"/>
    </location>
</feature>